<gene>
    <name evidence="3" type="ORF">SCLTRI_LOCUS9938</name>
</gene>
<dbReference type="InterPro" id="IPR054505">
    <property type="entry name" value="Myb_DNA-bind_8"/>
</dbReference>
<feature type="region of interest" description="Disordered" evidence="1">
    <location>
        <begin position="312"/>
        <end position="335"/>
    </location>
</feature>
<accession>A0A8H2W6A1</accession>
<reference evidence="3" key="1">
    <citation type="submission" date="2020-10" db="EMBL/GenBank/DDBJ databases">
        <authorList>
            <person name="Kusch S."/>
        </authorList>
    </citation>
    <scope>NUCLEOTIDE SEQUENCE</scope>
    <source>
        <strain evidence="3">SwB9</strain>
    </source>
</reference>
<feature type="domain" description="Myb-like DNA-binding" evidence="2">
    <location>
        <begin position="53"/>
        <end position="89"/>
    </location>
</feature>
<feature type="compositionally biased region" description="Low complexity" evidence="1">
    <location>
        <begin position="94"/>
        <end position="123"/>
    </location>
</feature>
<feature type="compositionally biased region" description="Acidic residues" evidence="1">
    <location>
        <begin position="133"/>
        <end position="146"/>
    </location>
</feature>
<dbReference type="Proteomes" id="UP000624404">
    <property type="component" value="Unassembled WGS sequence"/>
</dbReference>
<dbReference type="OrthoDB" id="5353914at2759"/>
<evidence type="ECO:0000259" key="2">
    <source>
        <dbReference type="Pfam" id="PF22980"/>
    </source>
</evidence>
<evidence type="ECO:0000313" key="3">
    <source>
        <dbReference type="EMBL" id="CAD6453416.1"/>
    </source>
</evidence>
<keyword evidence="4" id="KW-1185">Reference proteome</keyword>
<proteinExistence type="predicted"/>
<protein>
    <submittedName>
        <fullName evidence="3">Dbe785de-dbb2-42b2-bef1-45d9af559bde</fullName>
    </submittedName>
</protein>
<evidence type="ECO:0000313" key="4">
    <source>
        <dbReference type="Proteomes" id="UP000624404"/>
    </source>
</evidence>
<dbReference type="EMBL" id="CAJHIA010000036">
    <property type="protein sequence ID" value="CAD6453416.1"/>
    <property type="molecule type" value="Genomic_DNA"/>
</dbReference>
<organism evidence="3 4">
    <name type="scientific">Sclerotinia trifoliorum</name>
    <dbReference type="NCBI Taxonomy" id="28548"/>
    <lineage>
        <taxon>Eukaryota</taxon>
        <taxon>Fungi</taxon>
        <taxon>Dikarya</taxon>
        <taxon>Ascomycota</taxon>
        <taxon>Pezizomycotina</taxon>
        <taxon>Leotiomycetes</taxon>
        <taxon>Helotiales</taxon>
        <taxon>Sclerotiniaceae</taxon>
        <taxon>Sclerotinia</taxon>
    </lineage>
</organism>
<evidence type="ECO:0000256" key="1">
    <source>
        <dbReference type="SAM" id="MobiDB-lite"/>
    </source>
</evidence>
<dbReference type="AlphaFoldDB" id="A0A8H2W6A1"/>
<comment type="caution">
    <text evidence="3">The sequence shown here is derived from an EMBL/GenBank/DDBJ whole genome shotgun (WGS) entry which is preliminary data.</text>
</comment>
<sequence length="335" mass="35933">MAPASNEEQFRFLISCIRYSNNGKVFPLFPSILRCLFTFTSPYHLLSLSVSKKNTKIVQVDFSQVAKECNIVTKGAAAKRYERLMRSHGIAPNAASIKPAHSSSSSTSVPTSASASASRNKSSSSKKRKFSPEEENIDDDDDEGEETSNQRLNRSRVKREVKSEMGARVNANYGIVKEEGYREDSPSVQLQEGLQMGVGAGLCNINRELVGYYSDGSSAGGSVDGDVRGGEFREGDGYAGAISAGGMNAGGRDTYSNPQNGFGFHSGGYGGMMGAHGMRGNGNRMAGHGGQNMMTSTPRSHAAISDGMRMGVQQYQSMGQEYDSQDGSDSRSLVE</sequence>
<feature type="region of interest" description="Disordered" evidence="1">
    <location>
        <begin position="92"/>
        <end position="160"/>
    </location>
</feature>
<dbReference type="Pfam" id="PF22980">
    <property type="entry name" value="Myb_DNA-bind_8"/>
    <property type="match status" value="1"/>
</dbReference>
<name>A0A8H2W6A1_9HELO</name>